<name>I7BKG3_MYCHA</name>
<dbReference type="InterPro" id="IPR050620">
    <property type="entry name" value="Thioredoxin_H-type-like"/>
</dbReference>
<dbReference type="KEGG" id="mhl:MHLP_03990"/>
<evidence type="ECO:0000256" key="2">
    <source>
        <dbReference type="ARBA" id="ARBA00022490"/>
    </source>
</evidence>
<keyword evidence="7" id="KW-0676">Redox-active center</keyword>
<protein>
    <recommendedName>
        <fullName evidence="5">Thioredoxin</fullName>
    </recommendedName>
</protein>
<dbReference type="InterPro" id="IPR036249">
    <property type="entry name" value="Thioredoxin-like_sf"/>
</dbReference>
<dbReference type="Gene3D" id="3.40.30.10">
    <property type="entry name" value="Glutaredoxin"/>
    <property type="match status" value="1"/>
</dbReference>
<keyword evidence="2" id="KW-0963">Cytoplasm</keyword>
<comment type="similarity">
    <text evidence="4">Belongs to the thioredoxin family. Plant H-type subfamily.</text>
</comment>
<sequence length="108" mass="12726">MTSIERQEEFQSHLDSGKDLIIDFYADWCPPCRQLMPVLESVSLEEKFKNIEFIKVNVSSFPELSKRYEISSIPSLIFIKGNRTKEAEKHTGFQDKDTLILKIDRYFF</sequence>
<feature type="site" description="Contributes to redox potential value" evidence="6">
    <location>
        <position position="31"/>
    </location>
</feature>
<feature type="active site" description="Nucleophile" evidence="6">
    <location>
        <position position="32"/>
    </location>
</feature>
<dbReference type="PANTHER" id="PTHR10438">
    <property type="entry name" value="THIOREDOXIN"/>
    <property type="match status" value="1"/>
</dbReference>
<evidence type="ECO:0000256" key="7">
    <source>
        <dbReference type="PIRSR" id="PIRSR000077-4"/>
    </source>
</evidence>
<feature type="domain" description="Thioredoxin" evidence="8">
    <location>
        <begin position="1"/>
        <end position="108"/>
    </location>
</feature>
<comment type="subcellular location">
    <subcellularLocation>
        <location evidence="1">Cytoplasm</location>
    </subcellularLocation>
</comment>
<dbReference type="PROSITE" id="PS51352">
    <property type="entry name" value="THIOREDOXIN_2"/>
    <property type="match status" value="1"/>
</dbReference>
<dbReference type="InterPro" id="IPR005746">
    <property type="entry name" value="Thioredoxin"/>
</dbReference>
<evidence type="ECO:0000313" key="10">
    <source>
        <dbReference type="Proteomes" id="UP000006502"/>
    </source>
</evidence>
<dbReference type="SUPFAM" id="SSF52833">
    <property type="entry name" value="Thioredoxin-like"/>
    <property type="match status" value="1"/>
</dbReference>
<evidence type="ECO:0000256" key="4">
    <source>
        <dbReference type="ARBA" id="ARBA00038353"/>
    </source>
</evidence>
<feature type="site" description="Deprotonates C-terminal active site Cys" evidence="6">
    <location>
        <position position="23"/>
    </location>
</feature>
<dbReference type="STRING" id="1212765.MHLP_03990"/>
<dbReference type="PANTHER" id="PTHR10438:SF405">
    <property type="entry name" value="THIOREDOXIN DOMAIN-CONTAINING PROTEIN"/>
    <property type="match status" value="1"/>
</dbReference>
<dbReference type="InterPro" id="IPR013766">
    <property type="entry name" value="Thioredoxin_domain"/>
</dbReference>
<feature type="active site" description="Nucleophile" evidence="6">
    <location>
        <position position="29"/>
    </location>
</feature>
<gene>
    <name evidence="9" type="ordered locus">MHLP_03990</name>
</gene>
<evidence type="ECO:0000259" key="8">
    <source>
        <dbReference type="PROSITE" id="PS51352"/>
    </source>
</evidence>
<dbReference type="PRINTS" id="PR00421">
    <property type="entry name" value="THIOREDOXIN"/>
</dbReference>
<dbReference type="HOGENOM" id="CLU_090389_10_4_14"/>
<evidence type="ECO:0000256" key="1">
    <source>
        <dbReference type="ARBA" id="ARBA00004496"/>
    </source>
</evidence>
<dbReference type="AlphaFoldDB" id="I7BKG3"/>
<keyword evidence="10" id="KW-1185">Reference proteome</keyword>
<dbReference type="PROSITE" id="PS00194">
    <property type="entry name" value="THIOREDOXIN_1"/>
    <property type="match status" value="1"/>
</dbReference>
<dbReference type="PATRIC" id="fig|1212765.3.peg.905"/>
<dbReference type="Pfam" id="PF00085">
    <property type="entry name" value="Thioredoxin"/>
    <property type="match status" value="1"/>
</dbReference>
<dbReference type="CDD" id="cd02947">
    <property type="entry name" value="TRX_family"/>
    <property type="match status" value="1"/>
</dbReference>
<keyword evidence="3 7" id="KW-1015">Disulfide bond</keyword>
<reference evidence="9 10" key="1">
    <citation type="journal article" date="2012" name="J. Bacteriol.">
        <title>Genome Sequence of "Candidatus Mycoplasma haemolamae" Strain Purdue, a Red Blood Cell Pathogen of Alpacas (Vicugna pacos) and Llamas (Lama glama).</title>
        <authorList>
            <person name="Guimaraes A.M."/>
            <person name="Toth B."/>
            <person name="Santos A.P."/>
            <person name="do Nascimento N.C."/>
            <person name="Kritchevsky J.E."/>
            <person name="Messick J.B."/>
        </authorList>
    </citation>
    <scope>NUCLEOTIDE SEQUENCE [LARGE SCALE GENOMIC DNA]</scope>
    <source>
        <strain evidence="9 10">Purdue</strain>
    </source>
</reference>
<dbReference type="PIRSF" id="PIRSF000077">
    <property type="entry name" value="Thioredoxin"/>
    <property type="match status" value="1"/>
</dbReference>
<evidence type="ECO:0000256" key="5">
    <source>
        <dbReference type="PIRNR" id="PIRNR000077"/>
    </source>
</evidence>
<dbReference type="GO" id="GO:0005737">
    <property type="term" value="C:cytoplasm"/>
    <property type="evidence" value="ECO:0007669"/>
    <property type="project" value="UniProtKB-SubCell"/>
</dbReference>
<organism evidence="9 10">
    <name type="scientific">Mycoplasma haematolamae (strain Purdue)</name>
    <dbReference type="NCBI Taxonomy" id="1212765"/>
    <lineage>
        <taxon>Bacteria</taxon>
        <taxon>Bacillati</taxon>
        <taxon>Mycoplasmatota</taxon>
        <taxon>Mollicutes</taxon>
        <taxon>Mycoplasmataceae</taxon>
        <taxon>Mycoplasma</taxon>
    </lineage>
</organism>
<dbReference type="EMBL" id="CP003731">
    <property type="protein sequence ID" value="AFO52378.1"/>
    <property type="molecule type" value="Genomic_DNA"/>
</dbReference>
<evidence type="ECO:0000313" key="9">
    <source>
        <dbReference type="EMBL" id="AFO52378.1"/>
    </source>
</evidence>
<dbReference type="InterPro" id="IPR017937">
    <property type="entry name" value="Thioredoxin_CS"/>
</dbReference>
<proteinExistence type="inferred from homology"/>
<feature type="site" description="Contributes to redox potential value" evidence="6">
    <location>
        <position position="30"/>
    </location>
</feature>
<accession>I7BKG3</accession>
<evidence type="ECO:0000256" key="3">
    <source>
        <dbReference type="ARBA" id="ARBA00023157"/>
    </source>
</evidence>
<dbReference type="GO" id="GO:0015035">
    <property type="term" value="F:protein-disulfide reductase activity"/>
    <property type="evidence" value="ECO:0007669"/>
    <property type="project" value="InterPro"/>
</dbReference>
<dbReference type="Proteomes" id="UP000006502">
    <property type="component" value="Chromosome"/>
</dbReference>
<feature type="disulfide bond" description="Redox-active" evidence="7">
    <location>
        <begin position="29"/>
        <end position="32"/>
    </location>
</feature>
<reference evidence="10" key="2">
    <citation type="submission" date="2012-07" db="EMBL/GenBank/DDBJ databases">
        <title>Complete genome sequence of 'Candidatus Mycoplasma haemolamae'.</title>
        <authorList>
            <person name="Guimaraes A.M.S."/>
            <person name="Toth B."/>
            <person name="Santos A.P."/>
            <person name="Nascimento N.C."/>
            <person name="Sojka J.E."/>
            <person name="Messick J.B."/>
        </authorList>
    </citation>
    <scope>NUCLEOTIDE SEQUENCE [LARGE SCALE GENOMIC DNA]</scope>
    <source>
        <strain evidence="10">Purdue</strain>
    </source>
</reference>
<evidence type="ECO:0000256" key="6">
    <source>
        <dbReference type="PIRSR" id="PIRSR000077-1"/>
    </source>
</evidence>